<dbReference type="AlphaFoldDB" id="A0A444X8P7"/>
<organism evidence="1 2">
    <name type="scientific">Arachis hypogaea</name>
    <name type="common">Peanut</name>
    <dbReference type="NCBI Taxonomy" id="3818"/>
    <lineage>
        <taxon>Eukaryota</taxon>
        <taxon>Viridiplantae</taxon>
        <taxon>Streptophyta</taxon>
        <taxon>Embryophyta</taxon>
        <taxon>Tracheophyta</taxon>
        <taxon>Spermatophyta</taxon>
        <taxon>Magnoliopsida</taxon>
        <taxon>eudicotyledons</taxon>
        <taxon>Gunneridae</taxon>
        <taxon>Pentapetalae</taxon>
        <taxon>rosids</taxon>
        <taxon>fabids</taxon>
        <taxon>Fabales</taxon>
        <taxon>Fabaceae</taxon>
        <taxon>Papilionoideae</taxon>
        <taxon>50 kb inversion clade</taxon>
        <taxon>dalbergioids sensu lato</taxon>
        <taxon>Dalbergieae</taxon>
        <taxon>Pterocarpus clade</taxon>
        <taxon>Arachis</taxon>
    </lineage>
</organism>
<protein>
    <submittedName>
        <fullName evidence="1">Uncharacterized protein</fullName>
    </submittedName>
</protein>
<gene>
    <name evidence="1" type="ORF">Ahy_B10g105731</name>
</gene>
<reference evidence="1 2" key="1">
    <citation type="submission" date="2019-01" db="EMBL/GenBank/DDBJ databases">
        <title>Sequencing of cultivated peanut Arachis hypogaea provides insights into genome evolution and oil improvement.</title>
        <authorList>
            <person name="Chen X."/>
        </authorList>
    </citation>
    <scope>NUCLEOTIDE SEQUENCE [LARGE SCALE GENOMIC DNA]</scope>
    <source>
        <strain evidence="2">cv. Fuhuasheng</strain>
        <tissue evidence="1">Leaves</tissue>
    </source>
</reference>
<accession>A0A444X8P7</accession>
<keyword evidence="2" id="KW-1185">Reference proteome</keyword>
<sequence length="154" mass="17448">MGSSYADVITLILAWLGLVHKLAHHIRQNLPNAGSTTKHVITLFSLLNRTILLIITIRHPNPNRTVTLLRTLLKLQRKLQHPNDVVHGRPQRSIIQQTTNSNLTELPQTLGSNRAFQSGVHNLTQRPVVPAVSRPINKRYLFLLSRTDQRRPCA</sequence>
<comment type="caution">
    <text evidence="1">The sequence shown here is derived from an EMBL/GenBank/DDBJ whole genome shotgun (WGS) entry which is preliminary data.</text>
</comment>
<dbReference type="EMBL" id="SDMP01000020">
    <property type="protein sequence ID" value="RYQ86068.1"/>
    <property type="molecule type" value="Genomic_DNA"/>
</dbReference>
<dbReference type="Proteomes" id="UP000289738">
    <property type="component" value="Chromosome B10"/>
</dbReference>
<evidence type="ECO:0000313" key="1">
    <source>
        <dbReference type="EMBL" id="RYQ86068.1"/>
    </source>
</evidence>
<proteinExistence type="predicted"/>
<name>A0A444X8P7_ARAHY</name>
<evidence type="ECO:0000313" key="2">
    <source>
        <dbReference type="Proteomes" id="UP000289738"/>
    </source>
</evidence>